<organism evidence="1 2">
    <name type="scientific">Mauremys mutica</name>
    <name type="common">yellowpond turtle</name>
    <dbReference type="NCBI Taxonomy" id="74926"/>
    <lineage>
        <taxon>Eukaryota</taxon>
        <taxon>Metazoa</taxon>
        <taxon>Chordata</taxon>
        <taxon>Craniata</taxon>
        <taxon>Vertebrata</taxon>
        <taxon>Euteleostomi</taxon>
        <taxon>Archelosauria</taxon>
        <taxon>Testudinata</taxon>
        <taxon>Testudines</taxon>
        <taxon>Cryptodira</taxon>
        <taxon>Durocryptodira</taxon>
        <taxon>Testudinoidea</taxon>
        <taxon>Geoemydidae</taxon>
        <taxon>Geoemydinae</taxon>
        <taxon>Mauremys</taxon>
    </lineage>
</organism>
<name>A0A9D4AQS3_9SAUR</name>
<dbReference type="AlphaFoldDB" id="A0A9D4AQS3"/>
<evidence type="ECO:0000313" key="1">
    <source>
        <dbReference type="EMBL" id="KAH1165046.1"/>
    </source>
</evidence>
<evidence type="ECO:0000313" key="2">
    <source>
        <dbReference type="Proteomes" id="UP000827986"/>
    </source>
</evidence>
<dbReference type="Proteomes" id="UP000827986">
    <property type="component" value="Unassembled WGS sequence"/>
</dbReference>
<protein>
    <submittedName>
        <fullName evidence="1">Uncharacterized protein</fullName>
    </submittedName>
</protein>
<keyword evidence="2" id="KW-1185">Reference proteome</keyword>
<dbReference type="EMBL" id="JAHDVG010000488">
    <property type="protein sequence ID" value="KAH1165046.1"/>
    <property type="molecule type" value="Genomic_DNA"/>
</dbReference>
<accession>A0A9D4AQS3</accession>
<comment type="caution">
    <text evidence="1">The sequence shown here is derived from an EMBL/GenBank/DDBJ whole genome shotgun (WGS) entry which is preliminary data.</text>
</comment>
<sequence>MGKNHHDLTCTVPNDASSVYVLSDKKHGQKTLDLKKNKKNQVHTNYKLLFKKIVVICEHIEGDTIHFKEKLAYYKWKKLFPLEHHIIFFVKHHFQSAMK</sequence>
<reference evidence="1" key="1">
    <citation type="submission" date="2021-09" db="EMBL/GenBank/DDBJ databases">
        <title>The genome of Mauremys mutica provides insights into the evolution of semi-aquatic lifestyle.</title>
        <authorList>
            <person name="Gong S."/>
            <person name="Gao Y."/>
        </authorList>
    </citation>
    <scope>NUCLEOTIDE SEQUENCE</scope>
    <source>
        <strain evidence="1">MM-2020</strain>
        <tissue evidence="1">Muscle</tissue>
    </source>
</reference>
<proteinExistence type="predicted"/>
<gene>
    <name evidence="1" type="ORF">KIL84_022605</name>
</gene>